<dbReference type="RefSeq" id="WP_146357180.1">
    <property type="nucleotide sequence ID" value="NZ_VOBR01000023.1"/>
</dbReference>
<dbReference type="AlphaFoldDB" id="A0A563EN52"/>
<dbReference type="PANTHER" id="PTHR35201">
    <property type="entry name" value="TERPENE SYNTHASE"/>
    <property type="match status" value="1"/>
</dbReference>
<sequence>MNPFVMPDFFMPFEARLNPHLDGCRERVPVWAEAMGLLDPSHEAASDQRWSRAAFERADFPLFTAYAHPDASAAELDLVCCWYVLMWFVDDQLQAAYELDPWSLRRGVDRFMSFMPVLPSPVPVPENAAERAALDLWAKTAPAMTPVWRERYTRAFRKFGEGHRWFDLAVRGEPDLFDFVELRREVGGGMMMTCLLEHDAGVEIPPAVYDSRPFKALLDTFRDAIDLQNDIVSYAREVSLGEGEFNGVTVFQRAQGCSLQAAVDVIDDVITGRVRTMCAAADRDLPTVLDESDLDARTCRRVVDYVRACQTMLAGSYAWALQSKRYTAASVTVPTGPRGLGTSAARLAASW</sequence>
<dbReference type="EC" id="4.2.3.-" evidence="2"/>
<evidence type="ECO:0000313" key="3">
    <source>
        <dbReference type="EMBL" id="TWP48034.1"/>
    </source>
</evidence>
<keyword evidence="1 2" id="KW-0456">Lyase</keyword>
<dbReference type="InterPro" id="IPR034686">
    <property type="entry name" value="Terpene_cyclase-like_2"/>
</dbReference>
<gene>
    <name evidence="3" type="ORF">FKR81_30690</name>
</gene>
<dbReference type="SUPFAM" id="SSF48576">
    <property type="entry name" value="Terpenoid synthases"/>
    <property type="match status" value="1"/>
</dbReference>
<dbReference type="Gene3D" id="1.10.600.10">
    <property type="entry name" value="Farnesyl Diphosphate Synthase"/>
    <property type="match status" value="1"/>
</dbReference>
<keyword evidence="2" id="KW-0460">Magnesium</keyword>
<keyword evidence="4" id="KW-1185">Reference proteome</keyword>
<dbReference type="Proteomes" id="UP000316639">
    <property type="component" value="Unassembled WGS sequence"/>
</dbReference>
<dbReference type="SFLD" id="SFLDG01020">
    <property type="entry name" value="Terpene_Cyclase_Like_2"/>
    <property type="match status" value="1"/>
</dbReference>
<evidence type="ECO:0000256" key="1">
    <source>
        <dbReference type="ARBA" id="ARBA00023239"/>
    </source>
</evidence>
<protein>
    <recommendedName>
        <fullName evidence="2">Terpene synthase</fullName>
        <ecNumber evidence="2">4.2.3.-</ecNumber>
    </recommendedName>
</protein>
<comment type="similarity">
    <text evidence="2">Belongs to the terpene synthase family.</text>
</comment>
<name>A0A563EN52_9PSEU</name>
<comment type="caution">
    <text evidence="3">The sequence shown here is derived from an EMBL/GenBank/DDBJ whole genome shotgun (WGS) entry which is preliminary data.</text>
</comment>
<dbReference type="Pfam" id="PF19086">
    <property type="entry name" value="Terpene_syn_C_2"/>
    <property type="match status" value="1"/>
</dbReference>
<dbReference type="GO" id="GO:0046872">
    <property type="term" value="F:metal ion binding"/>
    <property type="evidence" value="ECO:0007669"/>
    <property type="project" value="UniProtKB-KW"/>
</dbReference>
<dbReference type="SFLD" id="SFLDS00005">
    <property type="entry name" value="Isoprenoid_Synthase_Type_I"/>
    <property type="match status" value="1"/>
</dbReference>
<proteinExistence type="inferred from homology"/>
<reference evidence="3 4" key="1">
    <citation type="submission" date="2019-07" db="EMBL/GenBank/DDBJ databases">
        <title>Lentzea xizangensis sp. nov., isolated from Qinghai-Tibetan Plateau Soils.</title>
        <authorList>
            <person name="Huang J."/>
        </authorList>
    </citation>
    <scope>NUCLEOTIDE SEQUENCE [LARGE SCALE GENOMIC DNA]</scope>
    <source>
        <strain evidence="3 4">FXJ1.1311</strain>
    </source>
</reference>
<accession>A0A563EN52</accession>
<dbReference type="EMBL" id="VOBR01000023">
    <property type="protein sequence ID" value="TWP48034.1"/>
    <property type="molecule type" value="Genomic_DNA"/>
</dbReference>
<dbReference type="OrthoDB" id="2989600at2"/>
<organism evidence="3 4">
    <name type="scientific">Lentzea tibetensis</name>
    <dbReference type="NCBI Taxonomy" id="2591470"/>
    <lineage>
        <taxon>Bacteria</taxon>
        <taxon>Bacillati</taxon>
        <taxon>Actinomycetota</taxon>
        <taxon>Actinomycetes</taxon>
        <taxon>Pseudonocardiales</taxon>
        <taxon>Pseudonocardiaceae</taxon>
        <taxon>Lentzea</taxon>
    </lineage>
</organism>
<dbReference type="PANTHER" id="PTHR35201:SF4">
    <property type="entry name" value="BETA-PINACENE SYNTHASE-RELATED"/>
    <property type="match status" value="1"/>
</dbReference>
<comment type="cofactor">
    <cofactor evidence="2">
        <name>Mg(2+)</name>
        <dbReference type="ChEBI" id="CHEBI:18420"/>
    </cofactor>
</comment>
<dbReference type="GO" id="GO:0010333">
    <property type="term" value="F:terpene synthase activity"/>
    <property type="evidence" value="ECO:0007669"/>
    <property type="project" value="InterPro"/>
</dbReference>
<dbReference type="InterPro" id="IPR008949">
    <property type="entry name" value="Isoprenoid_synthase_dom_sf"/>
</dbReference>
<evidence type="ECO:0000256" key="2">
    <source>
        <dbReference type="RuleBase" id="RU366034"/>
    </source>
</evidence>
<evidence type="ECO:0000313" key="4">
    <source>
        <dbReference type="Proteomes" id="UP000316639"/>
    </source>
</evidence>
<keyword evidence="2" id="KW-0479">Metal-binding</keyword>